<evidence type="ECO:0000256" key="10">
    <source>
        <dbReference type="ARBA" id="ARBA00023268"/>
    </source>
</evidence>
<dbReference type="Gene3D" id="3.30.420.10">
    <property type="entry name" value="Ribonuclease H-like superfamily/Ribonuclease H"/>
    <property type="match status" value="2"/>
</dbReference>
<reference evidence="14" key="1">
    <citation type="journal article" date="2019" name="Sci. Rep.">
        <title>Draft genome of Tanacetum cinerariifolium, the natural source of mosquito coil.</title>
        <authorList>
            <person name="Yamashiro T."/>
            <person name="Shiraishi A."/>
            <person name="Satake H."/>
            <person name="Nakayama K."/>
        </authorList>
    </citation>
    <scope>NUCLEOTIDE SEQUENCE</scope>
</reference>
<feature type="compositionally biased region" description="Low complexity" evidence="11">
    <location>
        <begin position="998"/>
        <end position="1009"/>
    </location>
</feature>
<dbReference type="InterPro" id="IPR039537">
    <property type="entry name" value="Retrotran_Ty1/copia-like"/>
</dbReference>
<evidence type="ECO:0000256" key="9">
    <source>
        <dbReference type="ARBA" id="ARBA00023172"/>
    </source>
</evidence>
<keyword evidence="12" id="KW-0812">Transmembrane</keyword>
<keyword evidence="3" id="KW-0255">Endonuclease</keyword>
<keyword evidence="7" id="KW-0695">RNA-directed DNA polymerase</keyword>
<dbReference type="GO" id="GO:0016787">
    <property type="term" value="F:hydrolase activity"/>
    <property type="evidence" value="ECO:0007669"/>
    <property type="project" value="UniProtKB-KW"/>
</dbReference>
<keyword evidence="1" id="KW-0540">Nuclease</keyword>
<dbReference type="SUPFAM" id="SSF53098">
    <property type="entry name" value="Ribonuclease H-like"/>
    <property type="match status" value="2"/>
</dbReference>
<organism evidence="14">
    <name type="scientific">Tanacetum cinerariifolium</name>
    <name type="common">Dalmatian daisy</name>
    <name type="synonym">Chrysanthemum cinerariifolium</name>
    <dbReference type="NCBI Taxonomy" id="118510"/>
    <lineage>
        <taxon>Eukaryota</taxon>
        <taxon>Viridiplantae</taxon>
        <taxon>Streptophyta</taxon>
        <taxon>Embryophyta</taxon>
        <taxon>Tracheophyta</taxon>
        <taxon>Spermatophyta</taxon>
        <taxon>Magnoliopsida</taxon>
        <taxon>eudicotyledons</taxon>
        <taxon>Gunneridae</taxon>
        <taxon>Pentapetalae</taxon>
        <taxon>asterids</taxon>
        <taxon>campanulids</taxon>
        <taxon>Asterales</taxon>
        <taxon>Asteraceae</taxon>
        <taxon>Asteroideae</taxon>
        <taxon>Anthemideae</taxon>
        <taxon>Anthemidinae</taxon>
        <taxon>Tanacetum</taxon>
    </lineage>
</organism>
<dbReference type="InterPro" id="IPR043502">
    <property type="entry name" value="DNA/RNA_pol_sf"/>
</dbReference>
<keyword evidence="6" id="KW-0229">DNA integration</keyword>
<gene>
    <name evidence="14" type="ORF">Tci_061851</name>
</gene>
<dbReference type="GO" id="GO:0046872">
    <property type="term" value="F:metal ion binding"/>
    <property type="evidence" value="ECO:0007669"/>
    <property type="project" value="UniProtKB-KW"/>
</dbReference>
<keyword evidence="12" id="KW-1133">Transmembrane helix</keyword>
<feature type="region of interest" description="Disordered" evidence="11">
    <location>
        <begin position="1284"/>
        <end position="1312"/>
    </location>
</feature>
<dbReference type="GO" id="GO:0003887">
    <property type="term" value="F:DNA-directed DNA polymerase activity"/>
    <property type="evidence" value="ECO:0007669"/>
    <property type="project" value="UniProtKB-KW"/>
</dbReference>
<evidence type="ECO:0000256" key="11">
    <source>
        <dbReference type="SAM" id="MobiDB-lite"/>
    </source>
</evidence>
<dbReference type="GO" id="GO:0015074">
    <property type="term" value="P:DNA integration"/>
    <property type="evidence" value="ECO:0007669"/>
    <property type="project" value="UniProtKB-KW"/>
</dbReference>
<dbReference type="Pfam" id="PF00665">
    <property type="entry name" value="rve"/>
    <property type="match status" value="1"/>
</dbReference>
<dbReference type="Pfam" id="PF25597">
    <property type="entry name" value="SH3_retrovirus"/>
    <property type="match status" value="1"/>
</dbReference>
<keyword evidence="8" id="KW-0808">Transferase</keyword>
<comment type="caution">
    <text evidence="14">The sequence shown here is derived from an EMBL/GenBank/DDBJ whole genome shotgun (WGS) entry which is preliminary data.</text>
</comment>
<feature type="region of interest" description="Disordered" evidence="11">
    <location>
        <begin position="297"/>
        <end position="331"/>
    </location>
</feature>
<dbReference type="Pfam" id="PF13976">
    <property type="entry name" value="gag_pre-integrs"/>
    <property type="match status" value="1"/>
</dbReference>
<proteinExistence type="predicted"/>
<keyword evidence="12" id="KW-0472">Membrane</keyword>
<feature type="region of interest" description="Disordered" evidence="11">
    <location>
        <begin position="987"/>
        <end position="1025"/>
    </location>
</feature>
<feature type="domain" description="Integrase catalytic" evidence="13">
    <location>
        <begin position="1063"/>
        <end position="1180"/>
    </location>
</feature>
<dbReference type="GO" id="GO:0006310">
    <property type="term" value="P:DNA recombination"/>
    <property type="evidence" value="ECO:0007669"/>
    <property type="project" value="UniProtKB-KW"/>
</dbReference>
<feature type="transmembrane region" description="Helical" evidence="12">
    <location>
        <begin position="37"/>
        <end position="58"/>
    </location>
</feature>
<keyword evidence="10" id="KW-0511">Multifunctional enzyme</keyword>
<dbReference type="InterPro" id="IPR036397">
    <property type="entry name" value="RNaseH_sf"/>
</dbReference>
<keyword evidence="2" id="KW-0479">Metal-binding</keyword>
<dbReference type="InterPro" id="IPR057670">
    <property type="entry name" value="SH3_retrovirus"/>
</dbReference>
<dbReference type="GO" id="GO:0003964">
    <property type="term" value="F:RNA-directed DNA polymerase activity"/>
    <property type="evidence" value="ECO:0007669"/>
    <property type="project" value="UniProtKB-KW"/>
</dbReference>
<evidence type="ECO:0000256" key="5">
    <source>
        <dbReference type="ARBA" id="ARBA00022842"/>
    </source>
</evidence>
<evidence type="ECO:0000313" key="14">
    <source>
        <dbReference type="EMBL" id="GEU89873.1"/>
    </source>
</evidence>
<evidence type="ECO:0000256" key="2">
    <source>
        <dbReference type="ARBA" id="ARBA00022723"/>
    </source>
</evidence>
<dbReference type="PROSITE" id="PS50994">
    <property type="entry name" value="INTEGRASE"/>
    <property type="match status" value="1"/>
</dbReference>
<keyword evidence="8" id="KW-0548">Nucleotidyltransferase</keyword>
<evidence type="ECO:0000259" key="13">
    <source>
        <dbReference type="PROSITE" id="PS50994"/>
    </source>
</evidence>
<evidence type="ECO:0000256" key="4">
    <source>
        <dbReference type="ARBA" id="ARBA00022801"/>
    </source>
</evidence>
<evidence type="ECO:0000256" key="3">
    <source>
        <dbReference type="ARBA" id="ARBA00022759"/>
    </source>
</evidence>
<sequence length="1633" mass="185240">MNQSVATPLKRTVALKSTNKKPRRTIRKKYEQISDPLSPILHCLLILLQLIEIILFIVDSGCSKHMTRNLKLLTNFVEKFLGSRGTDLYSITLQDTSNPNPICLMAKATSLQAWLWHRRLSHLNFDSINLLSKNDIVIDLPKLKFVKDYLCSSWIEHQMSTARTPEQNDVVKRQNRTLVEAARTMLSAAKVPLYFWAEAIATTCFTHNCSLVIPRHEKTPYHIINDWKLSVKFFHICGFLCYIVRDGKNLDKMKKKGNACIFVGYSTQSRAYKLYNKRTRVIVETIHVNFDKLPQMASDRVSSDPVPQCLTTSPKHDSLSPGPQSQENVPHAAETVTTSNELDLLFSPMFDELLNETTPVVSKSFAVNATDAPNKCKQQNTNQSTTTTVVADIPPLNNHTTPKTTCKAPTQAPIVFATENINQAETNNENTQVEEDEFINIFSTPVQERGETSSRYVDSSNMHTFYERNPSEQHWTKDHPMILESVKNGPLIWPTIEENGVTIPRKYSELTSAEALQADCDVKERECKLNDEFDKFAYKKGETLRDFYLRFSLLLNDLNIYNVKLEQFQDLHTTNIDQLHAYLEQHKFHANEARLMHECNSNPLALVATHQMTQQQAAINDERVTFQPVQGRQTTFVAGATRTYTLGTANDLDAYDSDCDELNTAKVALMANLSHYGSDALAEVHNPDNVDNNMINQGVQVMSSFEQSNVVNQSETEKTSDSNIIPYSQYKAQHLEPKLYDGNVIKNTCAIVIPDSEETLMFAEESRSKMILKQQDPMVLEKKVNTKPVDYNSMNSPDPNPSKRPTKVDVPKELLKLSRSQEKDTVISKLKERIKSLSGNVNEDKAKKDIKEIETINIELDHMVSKHIAENEHLKQTYKKLYDSIKSTCLIIAALKDELRKLKGKAIVDTTITTHTIGLEMLKVDVEPIAPRLLNNRTVHSDYLRLTQEQAAILKEVVEQGKYQNPLNNSLDYAYTPKPIVTLVYSRKPRKPKTTDPVSKSKVIKSVSANKKEPSKSWGSTVSNVPSSSLNVCRQGLVRGIPKLKFRKDHLCSACAIGKSMKKPYKPKSKDTNQEKLYLLHMDLCGQIRIVSVHGKKYILVIVDDYSWFTWVKCLRSKNEALDFIIKFLKMIQVRLKTPVRRIRTDNETEFVNQTLREYYKKVGISHKTSVASSPHQNGKQLLPHITPKAVPSYVFIMEKHHLTAMASEHSSSELTLHEMTPATISSGLMPNPPPSTPFVPPFRTDWDLLFQPSFDELLTPPPSVDHPAPEVIAPIAEVVAPEPDASTGLPSSTTVDQDAPLPSNYQTTPETQTPVISNDVKEDNHDLDVAHMNNDPQTHTPFESLGRWTKDHPIANVIDDPSRSISTRKQLQTDAMWCFFDAFLTTVEPKNFKQAMTKPSWIDAMQEEIHEFERLQGFGQEEGINFEESFIPVARIEAIRIFIENVAHKNMTIFQMDVKMAFLNGELKEEVYVSQPEGFVDQDNPSHVYKLKKALYGHKQAPRNDLLLVQIYVDDITFASTNTAMCNEFSNSMTTKFKMSMMGHMSFFLGLQISQSPRGIFINQSKYAYEIVKKYGMLSSDSVDTPLVEKCKLDEYLQGKPVDATLYRDMIGSLMYLTSSRPHLTYVVCLCA</sequence>
<dbReference type="SUPFAM" id="SSF56672">
    <property type="entry name" value="DNA/RNA polymerases"/>
    <property type="match status" value="1"/>
</dbReference>
<keyword evidence="8" id="KW-0239">DNA-directed DNA polymerase</keyword>
<evidence type="ECO:0000256" key="12">
    <source>
        <dbReference type="SAM" id="Phobius"/>
    </source>
</evidence>
<dbReference type="GO" id="GO:0004519">
    <property type="term" value="F:endonuclease activity"/>
    <property type="evidence" value="ECO:0007669"/>
    <property type="project" value="UniProtKB-KW"/>
</dbReference>
<protein>
    <recommendedName>
        <fullName evidence="13">Integrase catalytic domain-containing protein</fullName>
    </recommendedName>
</protein>
<dbReference type="InterPro" id="IPR001584">
    <property type="entry name" value="Integrase_cat-core"/>
</dbReference>
<dbReference type="InterPro" id="IPR013103">
    <property type="entry name" value="RVT_2"/>
</dbReference>
<evidence type="ECO:0000256" key="7">
    <source>
        <dbReference type="ARBA" id="ARBA00022918"/>
    </source>
</evidence>
<dbReference type="Pfam" id="PF07727">
    <property type="entry name" value="RVT_2"/>
    <property type="match status" value="2"/>
</dbReference>
<dbReference type="PANTHER" id="PTHR42648:SF11">
    <property type="entry name" value="TRANSPOSON TY4-P GAG-POL POLYPROTEIN"/>
    <property type="match status" value="1"/>
</dbReference>
<evidence type="ECO:0000256" key="8">
    <source>
        <dbReference type="ARBA" id="ARBA00022932"/>
    </source>
</evidence>
<keyword evidence="9" id="KW-0233">DNA recombination</keyword>
<dbReference type="EMBL" id="BKCJ010010056">
    <property type="protein sequence ID" value="GEU89873.1"/>
    <property type="molecule type" value="Genomic_DNA"/>
</dbReference>
<dbReference type="InterPro" id="IPR012337">
    <property type="entry name" value="RNaseH-like_sf"/>
</dbReference>
<evidence type="ECO:0000256" key="1">
    <source>
        <dbReference type="ARBA" id="ARBA00022722"/>
    </source>
</evidence>
<evidence type="ECO:0000256" key="6">
    <source>
        <dbReference type="ARBA" id="ARBA00022908"/>
    </source>
</evidence>
<accession>A0A6L2NUM6</accession>
<keyword evidence="4" id="KW-0378">Hydrolase</keyword>
<dbReference type="InterPro" id="IPR025724">
    <property type="entry name" value="GAG-pre-integrase_dom"/>
</dbReference>
<keyword evidence="5" id="KW-0460">Magnesium</keyword>
<dbReference type="PANTHER" id="PTHR42648">
    <property type="entry name" value="TRANSPOSASE, PUTATIVE-RELATED"/>
    <property type="match status" value="1"/>
</dbReference>
<name>A0A6L2NUM6_TANCI</name>
<dbReference type="GO" id="GO:0003676">
    <property type="term" value="F:nucleic acid binding"/>
    <property type="evidence" value="ECO:0007669"/>
    <property type="project" value="InterPro"/>
</dbReference>
<feature type="region of interest" description="Disordered" evidence="11">
    <location>
        <begin position="784"/>
        <end position="807"/>
    </location>
</feature>